<evidence type="ECO:0000313" key="6">
    <source>
        <dbReference type="EMBL" id="RXG20349.1"/>
    </source>
</evidence>
<gene>
    <name evidence="6" type="ORF">DSM02_2520</name>
</gene>
<dbReference type="SMART" id="SM00476">
    <property type="entry name" value="DNaseIc"/>
    <property type="match status" value="1"/>
</dbReference>
<dbReference type="PANTHER" id="PTHR11371:SF31">
    <property type="entry name" value="EXTRACELLULAR NUCLEASE"/>
    <property type="match status" value="1"/>
</dbReference>
<comment type="similarity">
    <text evidence="1">Belongs to the DNase I family.</text>
</comment>
<evidence type="ECO:0000256" key="2">
    <source>
        <dbReference type="ARBA" id="ARBA00022722"/>
    </source>
</evidence>
<evidence type="ECO:0000256" key="1">
    <source>
        <dbReference type="ARBA" id="ARBA00007359"/>
    </source>
</evidence>
<evidence type="ECO:0000259" key="5">
    <source>
        <dbReference type="Pfam" id="PF03372"/>
    </source>
</evidence>
<dbReference type="CDD" id="cd10283">
    <property type="entry name" value="MnuA_DNase1-like"/>
    <property type="match status" value="1"/>
</dbReference>
<name>A0A4Q0P473_9FLAO</name>
<evidence type="ECO:0000256" key="4">
    <source>
        <dbReference type="SAM" id="SignalP"/>
    </source>
</evidence>
<dbReference type="InterPro" id="IPR016202">
    <property type="entry name" value="DNase_I"/>
</dbReference>
<sequence length="269" mass="30596">MKKCILLILLFCSFLSFSQQQEFTLVSWNIRDFGKTKNSKELDQIAEIVRDVDLIAVQEVVAGYGGAQAVARLTDILNRKGSKWDYVISNPTNSSKYVTERYAFIWKTTNIKIKNRGTLIVALDSEVEREPFTINFYLDQKVLKVINFHSRPHNKNPETEISAISHHIINAIKGPVLFAGDFNVVEQDPVFDALKGKGFTPALVGQKTTLKRTCTGLNYLNYAIDNIFYSKEIIFLESGVLDFVLTCDQLDQARKLSDHLPVFIKFSLY</sequence>
<keyword evidence="7" id="KW-1185">Reference proteome</keyword>
<protein>
    <submittedName>
        <fullName evidence="6">Endonuclease/exonuclease/phosphatase family metal-dependent hydrolase</fullName>
    </submittedName>
</protein>
<comment type="caution">
    <text evidence="6">The sequence shown here is derived from an EMBL/GenBank/DDBJ whole genome shotgun (WGS) entry which is preliminary data.</text>
</comment>
<dbReference type="Pfam" id="PF03372">
    <property type="entry name" value="Exo_endo_phos"/>
    <property type="match status" value="1"/>
</dbReference>
<dbReference type="EMBL" id="QOVK01000011">
    <property type="protein sequence ID" value="RXG20349.1"/>
    <property type="molecule type" value="Genomic_DNA"/>
</dbReference>
<dbReference type="RefSeq" id="WP_128765927.1">
    <property type="nucleotide sequence ID" value="NZ_JBHUOO010000016.1"/>
</dbReference>
<keyword evidence="6" id="KW-0255">Endonuclease</keyword>
<keyword evidence="3 6" id="KW-0378">Hydrolase</keyword>
<dbReference type="GO" id="GO:0006308">
    <property type="term" value="P:DNA catabolic process"/>
    <property type="evidence" value="ECO:0007669"/>
    <property type="project" value="InterPro"/>
</dbReference>
<keyword evidence="6" id="KW-0269">Exonuclease</keyword>
<accession>A0A4Q0P473</accession>
<feature type="signal peptide" evidence="4">
    <location>
        <begin position="1"/>
        <end position="18"/>
    </location>
</feature>
<dbReference type="Proteomes" id="UP000289859">
    <property type="component" value="Unassembled WGS sequence"/>
</dbReference>
<keyword evidence="2" id="KW-0540">Nuclease</keyword>
<dbReference type="GO" id="GO:0004527">
    <property type="term" value="F:exonuclease activity"/>
    <property type="evidence" value="ECO:0007669"/>
    <property type="project" value="UniProtKB-KW"/>
</dbReference>
<feature type="domain" description="Endonuclease/exonuclease/phosphatase" evidence="5">
    <location>
        <begin position="26"/>
        <end position="259"/>
    </location>
</feature>
<dbReference type="InterPro" id="IPR005135">
    <property type="entry name" value="Endo/exonuclease/phosphatase"/>
</dbReference>
<reference evidence="6 7" key="1">
    <citation type="submission" date="2018-07" db="EMBL/GenBank/DDBJ databases">
        <title>Leeuwenhoekiella genomics.</title>
        <authorList>
            <person name="Tahon G."/>
            <person name="Willems A."/>
        </authorList>
    </citation>
    <scope>NUCLEOTIDE SEQUENCE [LARGE SCALE GENOMIC DNA]</scope>
    <source>
        <strain evidence="6 7">LMG 29608</strain>
    </source>
</reference>
<organism evidence="6 7">
    <name type="scientific">Leeuwenhoekiella polynyae</name>
    <dbReference type="NCBI Taxonomy" id="1550906"/>
    <lineage>
        <taxon>Bacteria</taxon>
        <taxon>Pseudomonadati</taxon>
        <taxon>Bacteroidota</taxon>
        <taxon>Flavobacteriia</taxon>
        <taxon>Flavobacteriales</taxon>
        <taxon>Flavobacteriaceae</taxon>
        <taxon>Leeuwenhoekiella</taxon>
    </lineage>
</organism>
<dbReference type="GO" id="GO:0004536">
    <property type="term" value="F:DNA nuclease activity"/>
    <property type="evidence" value="ECO:0007669"/>
    <property type="project" value="InterPro"/>
</dbReference>
<evidence type="ECO:0000256" key="3">
    <source>
        <dbReference type="ARBA" id="ARBA00022801"/>
    </source>
</evidence>
<dbReference type="GO" id="GO:0004519">
    <property type="term" value="F:endonuclease activity"/>
    <property type="evidence" value="ECO:0007669"/>
    <property type="project" value="UniProtKB-KW"/>
</dbReference>
<dbReference type="Gene3D" id="3.60.10.10">
    <property type="entry name" value="Endonuclease/exonuclease/phosphatase"/>
    <property type="match status" value="1"/>
</dbReference>
<keyword evidence="4" id="KW-0732">Signal</keyword>
<dbReference type="AlphaFoldDB" id="A0A4Q0P473"/>
<feature type="chain" id="PRO_5020200877" evidence="4">
    <location>
        <begin position="19"/>
        <end position="269"/>
    </location>
</feature>
<evidence type="ECO:0000313" key="7">
    <source>
        <dbReference type="Proteomes" id="UP000289859"/>
    </source>
</evidence>
<proteinExistence type="inferred from homology"/>
<dbReference type="PANTHER" id="PTHR11371">
    <property type="entry name" value="DEOXYRIBONUCLEASE"/>
    <property type="match status" value="1"/>
</dbReference>
<dbReference type="InterPro" id="IPR036691">
    <property type="entry name" value="Endo/exonu/phosph_ase_sf"/>
</dbReference>
<dbReference type="OrthoDB" id="5500612at2"/>
<dbReference type="SUPFAM" id="SSF56219">
    <property type="entry name" value="DNase I-like"/>
    <property type="match status" value="1"/>
</dbReference>